<keyword evidence="1" id="KW-0472">Membrane</keyword>
<accession>A0ABT7L5I8</accession>
<keyword evidence="1" id="KW-0812">Transmembrane</keyword>
<keyword evidence="1" id="KW-1133">Transmembrane helix</keyword>
<keyword evidence="3" id="KW-1185">Reference proteome</keyword>
<gene>
    <name evidence="2" type="ORF">QQS35_11735</name>
</gene>
<evidence type="ECO:0000313" key="2">
    <source>
        <dbReference type="EMBL" id="MDL4841123.1"/>
    </source>
</evidence>
<feature type="transmembrane region" description="Helical" evidence="1">
    <location>
        <begin position="7"/>
        <end position="25"/>
    </location>
</feature>
<reference evidence="2 3" key="1">
    <citation type="submission" date="2023-06" db="EMBL/GenBank/DDBJ databases">
        <title>Aquibacillus rhizosphaerae LR5S19.</title>
        <authorList>
            <person name="Sun J.-Q."/>
        </authorList>
    </citation>
    <scope>NUCLEOTIDE SEQUENCE [LARGE SCALE GENOMIC DNA]</scope>
    <source>
        <strain evidence="2 3">LR5S19</strain>
    </source>
</reference>
<dbReference type="RefSeq" id="WP_285932333.1">
    <property type="nucleotide sequence ID" value="NZ_JASTZU010000037.1"/>
</dbReference>
<name>A0ABT7L5I8_9BACI</name>
<proteinExistence type="predicted"/>
<comment type="caution">
    <text evidence="2">The sequence shown here is derived from an EMBL/GenBank/DDBJ whole genome shotgun (WGS) entry which is preliminary data.</text>
</comment>
<dbReference type="EMBL" id="JASTZU010000037">
    <property type="protein sequence ID" value="MDL4841123.1"/>
    <property type="molecule type" value="Genomic_DNA"/>
</dbReference>
<sequence length="141" mass="16078">MRVLRNLIVTILVIVGIIFGIYHFGTNFIADKVVDQFDTQLHNSEDIAVVKQFVNENPTLKQFVSEGSTIDDSSLPFNTKEEAVKKLVTKFSITEMKEIQSNIQSGMTDEQQQEIIRKIETKLTSEELEALKVIAYKELNK</sequence>
<protein>
    <recommendedName>
        <fullName evidence="4">Phenylalanyl-tRNA synthetase subunit beta</fullName>
    </recommendedName>
</protein>
<evidence type="ECO:0000313" key="3">
    <source>
        <dbReference type="Proteomes" id="UP001235343"/>
    </source>
</evidence>
<evidence type="ECO:0008006" key="4">
    <source>
        <dbReference type="Google" id="ProtNLM"/>
    </source>
</evidence>
<evidence type="ECO:0000256" key="1">
    <source>
        <dbReference type="SAM" id="Phobius"/>
    </source>
</evidence>
<dbReference type="Proteomes" id="UP001235343">
    <property type="component" value="Unassembled WGS sequence"/>
</dbReference>
<organism evidence="2 3">
    <name type="scientific">Aquibacillus rhizosphaerae</name>
    <dbReference type="NCBI Taxonomy" id="3051431"/>
    <lineage>
        <taxon>Bacteria</taxon>
        <taxon>Bacillati</taxon>
        <taxon>Bacillota</taxon>
        <taxon>Bacilli</taxon>
        <taxon>Bacillales</taxon>
        <taxon>Bacillaceae</taxon>
        <taxon>Aquibacillus</taxon>
    </lineage>
</organism>